<evidence type="ECO:0000313" key="2">
    <source>
        <dbReference type="Proteomes" id="UP000419017"/>
    </source>
</evidence>
<dbReference type="Proteomes" id="UP000419017">
    <property type="component" value="Unassembled WGS sequence"/>
</dbReference>
<name>A0A6I8M8V4_9FUSO</name>
<dbReference type="RefSeq" id="WP_156683253.1">
    <property type="nucleotide sequence ID" value="NZ_CABWIB010000001.1"/>
</dbReference>
<accession>A0A6I8M8V4</accession>
<proteinExistence type="predicted"/>
<dbReference type="AlphaFoldDB" id="A0A6I8M8V4"/>
<protein>
    <submittedName>
        <fullName evidence="1">Uncharacterized protein</fullName>
    </submittedName>
</protein>
<dbReference type="EMBL" id="CABWIB010000001">
    <property type="protein sequence ID" value="VWL85245.1"/>
    <property type="molecule type" value="Genomic_DNA"/>
</dbReference>
<organism evidence="1 2">
    <name type="scientific">Oceanivirga miroungae</name>
    <dbReference type="NCBI Taxonomy" id="1130046"/>
    <lineage>
        <taxon>Bacteria</taxon>
        <taxon>Fusobacteriati</taxon>
        <taxon>Fusobacteriota</taxon>
        <taxon>Fusobacteriia</taxon>
        <taxon>Fusobacteriales</taxon>
        <taxon>Leptotrichiaceae</taxon>
        <taxon>Oceanivirga</taxon>
    </lineage>
</organism>
<evidence type="ECO:0000313" key="1">
    <source>
        <dbReference type="EMBL" id="VWL85245.1"/>
    </source>
</evidence>
<reference evidence="1 2" key="1">
    <citation type="submission" date="2019-10" db="EMBL/GenBank/DDBJ databases">
        <authorList>
            <person name="Blom J."/>
        </authorList>
    </citation>
    <scope>NUCLEOTIDE SEQUENCE [LARGE SCALE GENOMIC DNA]</scope>
    <source>
        <strain evidence="1 2">ES3154-GLU</strain>
    </source>
</reference>
<gene>
    <name evidence="1" type="ORF">OMES3154_00528</name>
</gene>
<sequence length="111" mass="12957">MDRYLITDVDVVLEDEDGLVGAVYTNDRYYSTLEEALEVYDPEIVLYDENGELLNTNSMELEIIDENDNAKSLTEFSFVIRDKDIKALKEFCDKFKMAKKAKQLLEKWSKN</sequence>
<keyword evidence="2" id="KW-1185">Reference proteome</keyword>